<evidence type="ECO:0000313" key="2">
    <source>
        <dbReference type="Proteomes" id="UP001319060"/>
    </source>
</evidence>
<name>A0ABS2ZFA5_9BACL</name>
<dbReference type="EMBL" id="JAFHKS010000044">
    <property type="protein sequence ID" value="MBN3546878.1"/>
    <property type="molecule type" value="Genomic_DNA"/>
</dbReference>
<evidence type="ECO:0000313" key="1">
    <source>
        <dbReference type="EMBL" id="MBN3546878.1"/>
    </source>
</evidence>
<keyword evidence="2" id="KW-1185">Reference proteome</keyword>
<protein>
    <recommendedName>
        <fullName evidence="3">DUF4178 domain-containing protein</fullName>
    </recommendedName>
</protein>
<comment type="caution">
    <text evidence="1">The sequence shown here is derived from an EMBL/GenBank/DDBJ whole genome shotgun (WGS) entry which is preliminary data.</text>
</comment>
<sequence>MKKEKKLSFWKEKNIEEKLVDYEECQMNCITYADWNVGRGGSTSLNSLYNDPQECLEKEIYIWKNDGSEITKGEAELVFDQSKYYFSEEELNDEFKTKEEGHYSLIESIQNECESTLISGFTYTYYYDGFEYIVEDSSGEKSKMNENAFKALFKVSKESK</sequence>
<evidence type="ECO:0008006" key="3">
    <source>
        <dbReference type="Google" id="ProtNLM"/>
    </source>
</evidence>
<dbReference type="RefSeq" id="WP_188401170.1">
    <property type="nucleotide sequence ID" value="NZ_BMCE01000001.1"/>
</dbReference>
<dbReference type="Proteomes" id="UP001319060">
    <property type="component" value="Unassembled WGS sequence"/>
</dbReference>
<organism evidence="1 2">
    <name type="scientific">Fictibacillus barbaricus</name>
    <dbReference type="NCBI Taxonomy" id="182136"/>
    <lineage>
        <taxon>Bacteria</taxon>
        <taxon>Bacillati</taxon>
        <taxon>Bacillota</taxon>
        <taxon>Bacilli</taxon>
        <taxon>Bacillales</taxon>
        <taxon>Fictibacillaceae</taxon>
        <taxon>Fictibacillus</taxon>
    </lineage>
</organism>
<proteinExistence type="predicted"/>
<reference evidence="1 2" key="1">
    <citation type="submission" date="2021-01" db="EMBL/GenBank/DDBJ databases">
        <title>Genome Sequencing of Type Strains.</title>
        <authorList>
            <person name="Lemaire J.F."/>
            <person name="Inderbitzin P."/>
            <person name="Collins S.B."/>
            <person name="Wespe N."/>
            <person name="Knight-Connoni V."/>
        </authorList>
    </citation>
    <scope>NUCLEOTIDE SEQUENCE [LARGE SCALE GENOMIC DNA]</scope>
    <source>
        <strain evidence="1 2">DSM 14730</strain>
    </source>
</reference>
<gene>
    <name evidence="1" type="ORF">JYA64_16340</name>
</gene>
<accession>A0ABS2ZFA5</accession>